<evidence type="ECO:0000313" key="2">
    <source>
        <dbReference type="Proteomes" id="UP000299102"/>
    </source>
</evidence>
<proteinExistence type="predicted"/>
<organism evidence="1 2">
    <name type="scientific">Eumeta variegata</name>
    <name type="common">Bagworm moth</name>
    <name type="synonym">Eumeta japonica</name>
    <dbReference type="NCBI Taxonomy" id="151549"/>
    <lineage>
        <taxon>Eukaryota</taxon>
        <taxon>Metazoa</taxon>
        <taxon>Ecdysozoa</taxon>
        <taxon>Arthropoda</taxon>
        <taxon>Hexapoda</taxon>
        <taxon>Insecta</taxon>
        <taxon>Pterygota</taxon>
        <taxon>Neoptera</taxon>
        <taxon>Endopterygota</taxon>
        <taxon>Lepidoptera</taxon>
        <taxon>Glossata</taxon>
        <taxon>Ditrysia</taxon>
        <taxon>Tineoidea</taxon>
        <taxon>Psychidae</taxon>
        <taxon>Oiketicinae</taxon>
        <taxon>Eumeta</taxon>
    </lineage>
</organism>
<evidence type="ECO:0000313" key="1">
    <source>
        <dbReference type="EMBL" id="GBP31693.1"/>
    </source>
</evidence>
<name>A0A4C1UYX4_EUMVA</name>
<accession>A0A4C1UYX4</accession>
<reference evidence="1 2" key="1">
    <citation type="journal article" date="2019" name="Commun. Biol.">
        <title>The bagworm genome reveals a unique fibroin gene that provides high tensile strength.</title>
        <authorList>
            <person name="Kono N."/>
            <person name="Nakamura H."/>
            <person name="Ohtoshi R."/>
            <person name="Tomita M."/>
            <person name="Numata K."/>
            <person name="Arakawa K."/>
        </authorList>
    </citation>
    <scope>NUCLEOTIDE SEQUENCE [LARGE SCALE GENOMIC DNA]</scope>
</reference>
<dbReference type="Proteomes" id="UP000299102">
    <property type="component" value="Unassembled WGS sequence"/>
</dbReference>
<dbReference type="AlphaFoldDB" id="A0A4C1UYX4"/>
<comment type="caution">
    <text evidence="1">The sequence shown here is derived from an EMBL/GenBank/DDBJ whole genome shotgun (WGS) entry which is preliminary data.</text>
</comment>
<keyword evidence="2" id="KW-1185">Reference proteome</keyword>
<sequence length="67" mass="7469">MTWINSSVPCFFEPCAGCRAPRVYAMSVCGTVQCRPYVDSQLRAFVPCVHSDLLYRLHAEPLPGFCA</sequence>
<protein>
    <submittedName>
        <fullName evidence="1">Uncharacterized protein</fullName>
    </submittedName>
</protein>
<dbReference type="EMBL" id="BGZK01000250">
    <property type="protein sequence ID" value="GBP31693.1"/>
    <property type="molecule type" value="Genomic_DNA"/>
</dbReference>
<gene>
    <name evidence="1" type="ORF">EVAR_4928_1</name>
</gene>